<gene>
    <name evidence="1" type="ORF">CDAR_538151</name>
</gene>
<name>A0AAV4UCJ8_9ARAC</name>
<protein>
    <submittedName>
        <fullName evidence="1">Uncharacterized protein</fullName>
    </submittedName>
</protein>
<dbReference type="Proteomes" id="UP001054837">
    <property type="component" value="Unassembled WGS sequence"/>
</dbReference>
<comment type="caution">
    <text evidence="1">The sequence shown here is derived from an EMBL/GenBank/DDBJ whole genome shotgun (WGS) entry which is preliminary data.</text>
</comment>
<proteinExistence type="predicted"/>
<evidence type="ECO:0000313" key="2">
    <source>
        <dbReference type="Proteomes" id="UP001054837"/>
    </source>
</evidence>
<accession>A0AAV4UCJ8</accession>
<sequence length="94" mass="10522">MVGLLNCYWEPGICRSITSPLPEIGFTLIYAVFKFPGLYASSTRTPTDPNIPRQHSIGRRRYPAKAKGVVFSENFFALSFLSFSPSSTMDAIRK</sequence>
<dbReference type="EMBL" id="BPLQ01011087">
    <property type="protein sequence ID" value="GIY55476.1"/>
    <property type="molecule type" value="Genomic_DNA"/>
</dbReference>
<organism evidence="1 2">
    <name type="scientific">Caerostris darwini</name>
    <dbReference type="NCBI Taxonomy" id="1538125"/>
    <lineage>
        <taxon>Eukaryota</taxon>
        <taxon>Metazoa</taxon>
        <taxon>Ecdysozoa</taxon>
        <taxon>Arthropoda</taxon>
        <taxon>Chelicerata</taxon>
        <taxon>Arachnida</taxon>
        <taxon>Araneae</taxon>
        <taxon>Araneomorphae</taxon>
        <taxon>Entelegynae</taxon>
        <taxon>Araneoidea</taxon>
        <taxon>Araneidae</taxon>
        <taxon>Caerostris</taxon>
    </lineage>
</organism>
<keyword evidence="2" id="KW-1185">Reference proteome</keyword>
<reference evidence="1 2" key="1">
    <citation type="submission" date="2021-06" db="EMBL/GenBank/DDBJ databases">
        <title>Caerostris darwini draft genome.</title>
        <authorList>
            <person name="Kono N."/>
            <person name="Arakawa K."/>
        </authorList>
    </citation>
    <scope>NUCLEOTIDE SEQUENCE [LARGE SCALE GENOMIC DNA]</scope>
</reference>
<evidence type="ECO:0000313" key="1">
    <source>
        <dbReference type="EMBL" id="GIY55476.1"/>
    </source>
</evidence>
<dbReference type="AlphaFoldDB" id="A0AAV4UCJ8"/>